<organism evidence="1 2">
    <name type="scientific">Rhabditophanes sp. KR3021</name>
    <dbReference type="NCBI Taxonomy" id="114890"/>
    <lineage>
        <taxon>Eukaryota</taxon>
        <taxon>Metazoa</taxon>
        <taxon>Ecdysozoa</taxon>
        <taxon>Nematoda</taxon>
        <taxon>Chromadorea</taxon>
        <taxon>Rhabditida</taxon>
        <taxon>Tylenchina</taxon>
        <taxon>Panagrolaimomorpha</taxon>
        <taxon>Strongyloidoidea</taxon>
        <taxon>Alloionematidae</taxon>
        <taxon>Rhabditophanes</taxon>
    </lineage>
</organism>
<protein>
    <submittedName>
        <fullName evidence="2">TGF_BETA_2 domain-containing protein</fullName>
    </submittedName>
</protein>
<sequence length="334" mass="37553">MTRLSCKLTALTAVLACVNGNPKMHYKHPSDTKLEEISNIILEAMHLDGVPYVDDDGLRRMREMERYGNDDGLVVGKKMKEFTIIAEGTITDMEFKIGKGHRVDKLMRASLNYLFTDEHSNVAYHTISFNVFAADRNGNLIEGALGSYTMDNSTELGKEYIKIPMDLSLLIKALNGANVIRLLMQIEKKEFREEGTIVHHFPAFSSTKADYTYLKFTIEDLSDGRAKRDTAKCNENRDFSCCLSDHEIDTQDLGFTFIISPKKLNIGGCRGDCSVRPVVTSMNSELARLVNRKFVGCCHAVEYAPVMFTYTLDNGMTQRNSTVNNVKATRCGCY</sequence>
<dbReference type="Proteomes" id="UP000095286">
    <property type="component" value="Unplaced"/>
</dbReference>
<evidence type="ECO:0000313" key="1">
    <source>
        <dbReference type="Proteomes" id="UP000095286"/>
    </source>
</evidence>
<accession>A0AC35TXS9</accession>
<reference evidence="2" key="1">
    <citation type="submission" date="2016-11" db="UniProtKB">
        <authorList>
            <consortium name="WormBaseParasite"/>
        </authorList>
    </citation>
    <scope>IDENTIFICATION</scope>
    <source>
        <strain evidence="2">KR3021</strain>
    </source>
</reference>
<dbReference type="WBParaSite" id="RSKR_0000580100.1">
    <property type="protein sequence ID" value="RSKR_0000580100.1"/>
    <property type="gene ID" value="RSKR_0000580100"/>
</dbReference>
<evidence type="ECO:0000313" key="2">
    <source>
        <dbReference type="WBParaSite" id="RSKR_0000580100.1"/>
    </source>
</evidence>
<proteinExistence type="predicted"/>
<name>A0AC35TXS9_9BILA</name>